<name>A0A7Y0EF41_9CLOT</name>
<gene>
    <name evidence="1" type="ORF">HBE96_05830</name>
</gene>
<reference evidence="1 2" key="1">
    <citation type="submission" date="2020-04" db="EMBL/GenBank/DDBJ databases">
        <authorList>
            <person name="Doyle D.A."/>
        </authorList>
    </citation>
    <scope>NUCLEOTIDE SEQUENCE [LARGE SCALE GENOMIC DNA]</scope>
    <source>
        <strain evidence="1 2">P21</strain>
    </source>
</reference>
<accession>A0A7Y0EF41</accession>
<comment type="caution">
    <text evidence="1">The sequence shown here is derived from an EMBL/GenBank/DDBJ whole genome shotgun (WGS) entry which is preliminary data.</text>
</comment>
<dbReference type="AlphaFoldDB" id="A0A7Y0EF41"/>
<dbReference type="RefSeq" id="WP_169296819.1">
    <property type="nucleotide sequence ID" value="NZ_JABBNI010000011.1"/>
</dbReference>
<evidence type="ECO:0000313" key="1">
    <source>
        <dbReference type="EMBL" id="NMM62211.1"/>
    </source>
</evidence>
<reference evidence="1 2" key="2">
    <citation type="submission" date="2020-06" db="EMBL/GenBank/DDBJ databases">
        <title>Complete Genome Sequence of Clostridium muelleri sp. nov. P21T, an Acid-Alcohol Producing Acetogen Isolated from Old Hay.</title>
        <authorList>
            <person name="Duncan K.E."/>
            <person name="Tanner R.S."/>
        </authorList>
    </citation>
    <scope>NUCLEOTIDE SEQUENCE [LARGE SCALE GENOMIC DNA]</scope>
    <source>
        <strain evidence="1 2">P21</strain>
    </source>
</reference>
<dbReference type="EMBL" id="JABBNI010000011">
    <property type="protein sequence ID" value="NMM62211.1"/>
    <property type="molecule type" value="Genomic_DNA"/>
</dbReference>
<sequence length="45" mass="5435">MDRRAFEENDKSIVNIYFKSNKASNRITLDWESTYFLSVEKYHTS</sequence>
<evidence type="ECO:0000313" key="2">
    <source>
        <dbReference type="Proteomes" id="UP000537131"/>
    </source>
</evidence>
<proteinExistence type="predicted"/>
<organism evidence="1 2">
    <name type="scientific">Clostridium muellerianum</name>
    <dbReference type="NCBI Taxonomy" id="2716538"/>
    <lineage>
        <taxon>Bacteria</taxon>
        <taxon>Bacillati</taxon>
        <taxon>Bacillota</taxon>
        <taxon>Clostridia</taxon>
        <taxon>Eubacteriales</taxon>
        <taxon>Clostridiaceae</taxon>
        <taxon>Clostridium</taxon>
    </lineage>
</organism>
<keyword evidence="2" id="KW-1185">Reference proteome</keyword>
<protein>
    <submittedName>
        <fullName evidence="1">Uncharacterized protein</fullName>
    </submittedName>
</protein>
<dbReference type="Proteomes" id="UP000537131">
    <property type="component" value="Unassembled WGS sequence"/>
</dbReference>